<dbReference type="PROSITE" id="PS50937">
    <property type="entry name" value="HTH_MERR_2"/>
    <property type="match status" value="1"/>
</dbReference>
<dbReference type="SMART" id="SM00567">
    <property type="entry name" value="EZ_HEAT"/>
    <property type="match status" value="4"/>
</dbReference>
<evidence type="ECO:0000256" key="1">
    <source>
        <dbReference type="ARBA" id="ARBA00023125"/>
    </source>
</evidence>
<accession>A0A126YEZ2</accession>
<evidence type="ECO:0000313" key="2">
    <source>
        <dbReference type="EMBL" id="RZE16660.1"/>
    </source>
</evidence>
<dbReference type="InterPro" id="IPR000551">
    <property type="entry name" value="MerR-type_HTH_dom"/>
</dbReference>
<proteinExistence type="predicted"/>
<sequence>MLIGEVARRSGVSARMLRHYESLGLVRPSGRTGSGYREYSGADIRRILHIESLRSLGLSLREIGRALDDPGFTPSALVGDLIRQTRARIAAETELLTRLRRLDAADPAGWEDALRVVALLQALASASADARQRAALSSGDAVPVPVEALVEAVLSEPEPNVAGALSWALARSEGSAAELLAEALGSPEAAVRERAVETLAELPGEGPAGRLREALGHPDAVVRGRAALALGARGEDGAVPALLDMVVSGHRDTDAADTLGVLASDGATADRVARAMTARLADTTTRAAARGRLTQALADIPGSVATRALTELSQDEDRAVALTAAYLLRLRKGTG</sequence>
<dbReference type="SUPFAM" id="SSF48371">
    <property type="entry name" value="ARM repeat"/>
    <property type="match status" value="1"/>
</dbReference>
<dbReference type="Gene3D" id="1.10.1660.10">
    <property type="match status" value="1"/>
</dbReference>
<dbReference type="SUPFAM" id="SSF46955">
    <property type="entry name" value="Putative DNA-binding domain"/>
    <property type="match status" value="1"/>
</dbReference>
<dbReference type="PROSITE" id="PS00552">
    <property type="entry name" value="HTH_MERR_1"/>
    <property type="match status" value="1"/>
</dbReference>
<protein>
    <submittedName>
        <fullName evidence="2">MerR family DNA-binding transcriptional regulator</fullName>
    </submittedName>
</protein>
<dbReference type="GO" id="GO:0003677">
    <property type="term" value="F:DNA binding"/>
    <property type="evidence" value="ECO:0007669"/>
    <property type="project" value="UniProtKB-KW"/>
</dbReference>
<dbReference type="PRINTS" id="PR00040">
    <property type="entry name" value="HTHMERR"/>
</dbReference>
<gene>
    <name evidence="2" type="ORF">C0Q92_27245</name>
</gene>
<dbReference type="Pfam" id="PF13411">
    <property type="entry name" value="MerR_1"/>
    <property type="match status" value="1"/>
</dbReference>
<dbReference type="InterPro" id="IPR004155">
    <property type="entry name" value="PBS_lyase_HEAT"/>
</dbReference>
<dbReference type="InterPro" id="IPR016024">
    <property type="entry name" value="ARM-type_fold"/>
</dbReference>
<dbReference type="PANTHER" id="PTHR30204">
    <property type="entry name" value="REDOX-CYCLING DRUG-SENSING TRANSCRIPTIONAL ACTIVATOR SOXR"/>
    <property type="match status" value="1"/>
</dbReference>
<dbReference type="Proteomes" id="UP000292693">
    <property type="component" value="Unassembled WGS sequence"/>
</dbReference>
<organism evidence="2 3">
    <name type="scientific">Streptomyces albidoflavus</name>
    <dbReference type="NCBI Taxonomy" id="1886"/>
    <lineage>
        <taxon>Bacteria</taxon>
        <taxon>Bacillati</taxon>
        <taxon>Actinomycetota</taxon>
        <taxon>Actinomycetes</taxon>
        <taxon>Kitasatosporales</taxon>
        <taxon>Streptomycetaceae</taxon>
        <taxon>Streptomyces</taxon>
        <taxon>Streptomyces albidoflavus group</taxon>
    </lineage>
</organism>
<keyword evidence="1 2" id="KW-0238">DNA-binding</keyword>
<dbReference type="InterPro" id="IPR047057">
    <property type="entry name" value="MerR_fam"/>
</dbReference>
<dbReference type="Pfam" id="PF13646">
    <property type="entry name" value="HEAT_2"/>
    <property type="match status" value="1"/>
</dbReference>
<name>A0A126YEZ2_9ACTN</name>
<dbReference type="PANTHER" id="PTHR30204:SF93">
    <property type="entry name" value="HTH MERR-TYPE DOMAIN-CONTAINING PROTEIN"/>
    <property type="match status" value="1"/>
</dbReference>
<dbReference type="Gene3D" id="1.25.10.10">
    <property type="entry name" value="Leucine-rich Repeat Variant"/>
    <property type="match status" value="2"/>
</dbReference>
<evidence type="ECO:0000313" key="3">
    <source>
        <dbReference type="Proteomes" id="UP000292693"/>
    </source>
</evidence>
<reference evidence="2 3" key="1">
    <citation type="submission" date="2017-12" db="EMBL/GenBank/DDBJ databases">
        <title>Population genomics insights into the ecological differentiation and adaptive evolution in streptomycetes.</title>
        <authorList>
            <person name="Li Y."/>
            <person name="Huang Y."/>
        </authorList>
    </citation>
    <scope>NUCLEOTIDE SEQUENCE [LARGE SCALE GENOMIC DNA]</scope>
    <source>
        <strain evidence="2 3">NBRC 100770</strain>
    </source>
</reference>
<dbReference type="GO" id="GO:0003700">
    <property type="term" value="F:DNA-binding transcription factor activity"/>
    <property type="evidence" value="ECO:0007669"/>
    <property type="project" value="InterPro"/>
</dbReference>
<dbReference type="RefSeq" id="WP_030308049.1">
    <property type="nucleotide sequence ID" value="NZ_CP014485.1"/>
</dbReference>
<dbReference type="InterPro" id="IPR011989">
    <property type="entry name" value="ARM-like"/>
</dbReference>
<dbReference type="InterPro" id="IPR009061">
    <property type="entry name" value="DNA-bd_dom_put_sf"/>
</dbReference>
<dbReference type="GeneID" id="97271079"/>
<dbReference type="SMART" id="SM00422">
    <property type="entry name" value="HTH_MERR"/>
    <property type="match status" value="1"/>
</dbReference>
<comment type="caution">
    <text evidence="2">The sequence shown here is derived from an EMBL/GenBank/DDBJ whole genome shotgun (WGS) entry which is preliminary data.</text>
</comment>
<dbReference type="AlphaFoldDB" id="A0A126YEZ2"/>
<dbReference type="EMBL" id="PKLL01000027">
    <property type="protein sequence ID" value="RZE16660.1"/>
    <property type="molecule type" value="Genomic_DNA"/>
</dbReference>